<feature type="compositionally biased region" description="Polar residues" evidence="1">
    <location>
        <begin position="236"/>
        <end position="252"/>
    </location>
</feature>
<dbReference type="GO" id="GO:0031011">
    <property type="term" value="C:Ino80 complex"/>
    <property type="evidence" value="ECO:0007669"/>
    <property type="project" value="InterPro"/>
</dbReference>
<dbReference type="AlphaFoldDB" id="A0AA40CVP0"/>
<gene>
    <name evidence="2" type="primary">ies4</name>
    <name evidence="2" type="ORF">DIS24_g6413</name>
</gene>
<dbReference type="GO" id="GO:0006338">
    <property type="term" value="P:chromatin remodeling"/>
    <property type="evidence" value="ECO:0007669"/>
    <property type="project" value="InterPro"/>
</dbReference>
<protein>
    <submittedName>
        <fullName evidence="2">INO80 complex subunit 4</fullName>
    </submittedName>
</protein>
<keyword evidence="3" id="KW-1185">Reference proteome</keyword>
<feature type="region of interest" description="Disordered" evidence="1">
    <location>
        <begin position="39"/>
        <end position="169"/>
    </location>
</feature>
<accession>A0AA40CVP0</accession>
<feature type="compositionally biased region" description="Polar residues" evidence="1">
    <location>
        <begin position="90"/>
        <end position="103"/>
    </location>
</feature>
<dbReference type="PANTHER" id="PTHR28061">
    <property type="entry name" value="INO EIGHTY SUBUNIT 4"/>
    <property type="match status" value="1"/>
</dbReference>
<comment type="caution">
    <text evidence="2">The sequence shown here is derived from an EMBL/GenBank/DDBJ whole genome shotgun (WGS) entry which is preliminary data.</text>
</comment>
<dbReference type="Pfam" id="PF08193">
    <property type="entry name" value="INO80_Ies4"/>
    <property type="match status" value="1"/>
</dbReference>
<feature type="region of interest" description="Disordered" evidence="1">
    <location>
        <begin position="211"/>
        <end position="278"/>
    </location>
</feature>
<dbReference type="InterPro" id="IPR013175">
    <property type="entry name" value="INO80_su_Ies4"/>
</dbReference>
<feature type="compositionally biased region" description="Basic and acidic residues" evidence="1">
    <location>
        <begin position="217"/>
        <end position="227"/>
    </location>
</feature>
<evidence type="ECO:0000256" key="1">
    <source>
        <dbReference type="SAM" id="MobiDB-lite"/>
    </source>
</evidence>
<proteinExistence type="predicted"/>
<feature type="compositionally biased region" description="Low complexity" evidence="1">
    <location>
        <begin position="1"/>
        <end position="17"/>
    </location>
</feature>
<feature type="compositionally biased region" description="Basic residues" evidence="1">
    <location>
        <begin position="134"/>
        <end position="144"/>
    </location>
</feature>
<organism evidence="2 3">
    <name type="scientific">Lasiodiplodia hormozganensis</name>
    <dbReference type="NCBI Taxonomy" id="869390"/>
    <lineage>
        <taxon>Eukaryota</taxon>
        <taxon>Fungi</taxon>
        <taxon>Dikarya</taxon>
        <taxon>Ascomycota</taxon>
        <taxon>Pezizomycotina</taxon>
        <taxon>Dothideomycetes</taxon>
        <taxon>Dothideomycetes incertae sedis</taxon>
        <taxon>Botryosphaeriales</taxon>
        <taxon>Botryosphaeriaceae</taxon>
        <taxon>Lasiodiplodia</taxon>
    </lineage>
</organism>
<dbReference type="EMBL" id="JAUJDW010000031">
    <property type="protein sequence ID" value="KAK0650873.1"/>
    <property type="molecule type" value="Genomic_DNA"/>
</dbReference>
<feature type="region of interest" description="Disordered" evidence="1">
    <location>
        <begin position="1"/>
        <end position="27"/>
    </location>
</feature>
<evidence type="ECO:0000313" key="3">
    <source>
        <dbReference type="Proteomes" id="UP001175001"/>
    </source>
</evidence>
<evidence type="ECO:0000313" key="2">
    <source>
        <dbReference type="EMBL" id="KAK0650873.1"/>
    </source>
</evidence>
<name>A0AA40CVP0_9PEZI</name>
<dbReference type="Proteomes" id="UP001175001">
    <property type="component" value="Unassembled WGS sequence"/>
</dbReference>
<dbReference type="PANTHER" id="PTHR28061:SF1">
    <property type="entry name" value="INO80 COMPLEX SUBUNIT 4"/>
    <property type="match status" value="1"/>
</dbReference>
<feature type="compositionally biased region" description="Low complexity" evidence="1">
    <location>
        <begin position="73"/>
        <end position="89"/>
    </location>
</feature>
<sequence length="278" mass="28697">MSSSSTTVTAAASPASSLKMSAKSPRSQLAVLRLAPALLSRFPADGPVRKNSRSKSSSSSTPIDTPADPMVIEPAEPLSAPDADAASAANGSTPALDNNSLAPPQNGAKRKGIPGPKPGTKRTAGQSNDGTPKPRGKPGPKKKPRLGENGEGTMNGVMPMSTQKLGPKANQGAINAGLRALDRSGKPCRKWEKKGFQLKSFTGIAWSVPTWRSPRKSTVDENGDVKSDTTSSSDSAKINESSAVPSEKSSNAGILDTPHRSHPMGLAASSPMPEMTPV</sequence>
<reference evidence="2" key="1">
    <citation type="submission" date="2023-06" db="EMBL/GenBank/DDBJ databases">
        <title>Multi-omics analyses reveal the molecular pathogenesis toolkit of Lasiodiplodia hormozganensis, a cross-kingdom pathogen.</title>
        <authorList>
            <person name="Felix C."/>
            <person name="Meneses R."/>
            <person name="Goncalves M.F.M."/>
            <person name="Tilleman L."/>
            <person name="Duarte A.S."/>
            <person name="Jorrin-Novo J.V."/>
            <person name="Van De Peer Y."/>
            <person name="Deforce D."/>
            <person name="Van Nieuwerburgh F."/>
            <person name="Esteves A.C."/>
            <person name="Alves A."/>
        </authorList>
    </citation>
    <scope>NUCLEOTIDE SEQUENCE</scope>
    <source>
        <strain evidence="2">CBS 339.90</strain>
    </source>
</reference>